<feature type="compositionally biased region" description="Low complexity" evidence="6">
    <location>
        <begin position="171"/>
        <end position="181"/>
    </location>
</feature>
<evidence type="ECO:0000256" key="1">
    <source>
        <dbReference type="ARBA" id="ARBA00022473"/>
    </source>
</evidence>
<dbReference type="SUPFAM" id="SSF47459">
    <property type="entry name" value="HLH, helix-loop-helix DNA-binding domain"/>
    <property type="match status" value="1"/>
</dbReference>
<name>A0ABQ9VF21_SAGOE</name>
<organism evidence="8 9">
    <name type="scientific">Saguinus oedipus</name>
    <name type="common">Cotton-top tamarin</name>
    <name type="synonym">Oedipomidas oedipus</name>
    <dbReference type="NCBI Taxonomy" id="9490"/>
    <lineage>
        <taxon>Eukaryota</taxon>
        <taxon>Metazoa</taxon>
        <taxon>Chordata</taxon>
        <taxon>Craniata</taxon>
        <taxon>Vertebrata</taxon>
        <taxon>Euteleostomi</taxon>
        <taxon>Mammalia</taxon>
        <taxon>Eutheria</taxon>
        <taxon>Euarchontoglires</taxon>
        <taxon>Primates</taxon>
        <taxon>Haplorrhini</taxon>
        <taxon>Platyrrhini</taxon>
        <taxon>Cebidae</taxon>
        <taxon>Callitrichinae</taxon>
        <taxon>Saguinus</taxon>
    </lineage>
</organism>
<feature type="domain" description="BHLH" evidence="7">
    <location>
        <begin position="81"/>
        <end position="135"/>
    </location>
</feature>
<dbReference type="CDD" id="cd18938">
    <property type="entry name" value="bHLH_TS_Mesp"/>
    <property type="match status" value="1"/>
</dbReference>
<dbReference type="Gene3D" id="4.10.280.10">
    <property type="entry name" value="Helix-loop-helix DNA-binding domain"/>
    <property type="match status" value="1"/>
</dbReference>
<keyword evidence="5" id="KW-0539">Nucleus</keyword>
<dbReference type="PANTHER" id="PTHR20937">
    <property type="entry name" value="IP14615P"/>
    <property type="match status" value="1"/>
</dbReference>
<dbReference type="PANTHER" id="PTHR20937:SF17">
    <property type="entry name" value="MESODERM POSTERIOR PROTEIN 2"/>
    <property type="match status" value="1"/>
</dbReference>
<keyword evidence="1" id="KW-0217">Developmental protein</keyword>
<accession>A0ABQ9VF21</accession>
<keyword evidence="4" id="KW-0804">Transcription</keyword>
<protein>
    <submittedName>
        <fullName evidence="8">Mesoderm posterior protein 2</fullName>
    </submittedName>
</protein>
<evidence type="ECO:0000256" key="5">
    <source>
        <dbReference type="ARBA" id="ARBA00023242"/>
    </source>
</evidence>
<feature type="region of interest" description="Disordered" evidence="6">
    <location>
        <begin position="246"/>
        <end position="282"/>
    </location>
</feature>
<dbReference type="InterPro" id="IPR011598">
    <property type="entry name" value="bHLH_dom"/>
</dbReference>
<dbReference type="EMBL" id="JASSZA010000006">
    <property type="protein sequence ID" value="KAK2107484.1"/>
    <property type="molecule type" value="Genomic_DNA"/>
</dbReference>
<comment type="caution">
    <text evidence="8">The sequence shown here is derived from an EMBL/GenBank/DDBJ whole genome shotgun (WGS) entry which is preliminary data.</text>
</comment>
<dbReference type="InterPro" id="IPR040259">
    <property type="entry name" value="Mesogenin/MesP"/>
</dbReference>
<evidence type="ECO:0000313" key="9">
    <source>
        <dbReference type="Proteomes" id="UP001266305"/>
    </source>
</evidence>
<sequence length="394" mass="41681">MAQTPPPQSLLSRDHWIFAQGWGWAGHSDSTSPASSSDSSGSCPCDGARGLPQPAVLDRGSQAAEAAPTTPRRARSGPAGGQRQSASEREKLRMRTLARALQELRRFLPPSVVPAGQSLTKIETLRLAIRYIGHLSAVLGLSEESLQRRRLQRGEVGSPRGCPLCPDGGPTQAQTQTQTQREGLELGQGQGQGLGQGQERGRVVRARASWGSSPACPGARAAPERLGSGVHDADHWATPPYCPKIQSPPYSSQGTTSDASLWTPPQSCPWTQSSPEPRNPPAHWTTPPATLELAAVYQVCVWTSLSSPASRLQRISFFLDPSLSTPGLSNGGRMEGTPGSLGEEVGPWEVQATPLSPQVVFTAVGKRGIRKDGHADRKIASSAIKGAVEEGSPG</sequence>
<evidence type="ECO:0000259" key="7">
    <source>
        <dbReference type="PROSITE" id="PS50888"/>
    </source>
</evidence>
<dbReference type="Pfam" id="PF00010">
    <property type="entry name" value="HLH"/>
    <property type="match status" value="1"/>
</dbReference>
<dbReference type="InterPro" id="IPR036638">
    <property type="entry name" value="HLH_DNA-bd_sf"/>
</dbReference>
<keyword evidence="2" id="KW-0805">Transcription regulation</keyword>
<feature type="compositionally biased region" description="Low complexity" evidence="6">
    <location>
        <begin position="28"/>
        <end position="48"/>
    </location>
</feature>
<dbReference type="Proteomes" id="UP001266305">
    <property type="component" value="Unassembled WGS sequence"/>
</dbReference>
<feature type="region of interest" description="Disordered" evidence="6">
    <location>
        <begin position="153"/>
        <end position="181"/>
    </location>
</feature>
<dbReference type="PROSITE" id="PS50888">
    <property type="entry name" value="BHLH"/>
    <property type="match status" value="1"/>
</dbReference>
<feature type="region of interest" description="Disordered" evidence="6">
    <location>
        <begin position="23"/>
        <end position="92"/>
    </location>
</feature>
<dbReference type="SMART" id="SM00353">
    <property type="entry name" value="HLH"/>
    <property type="match status" value="1"/>
</dbReference>
<evidence type="ECO:0000256" key="3">
    <source>
        <dbReference type="ARBA" id="ARBA00023125"/>
    </source>
</evidence>
<proteinExistence type="predicted"/>
<feature type="compositionally biased region" description="Polar residues" evidence="6">
    <location>
        <begin position="248"/>
        <end position="276"/>
    </location>
</feature>
<evidence type="ECO:0000256" key="4">
    <source>
        <dbReference type="ARBA" id="ARBA00023163"/>
    </source>
</evidence>
<reference evidence="8 9" key="1">
    <citation type="submission" date="2023-05" db="EMBL/GenBank/DDBJ databases">
        <title>B98-5 Cell Line De Novo Hybrid Assembly: An Optical Mapping Approach.</title>
        <authorList>
            <person name="Kananen K."/>
            <person name="Auerbach J.A."/>
            <person name="Kautto E."/>
            <person name="Blachly J.S."/>
        </authorList>
    </citation>
    <scope>NUCLEOTIDE SEQUENCE [LARGE SCALE GENOMIC DNA]</scope>
    <source>
        <strain evidence="8">B95-8</strain>
        <tissue evidence="8">Cell line</tissue>
    </source>
</reference>
<evidence type="ECO:0000256" key="6">
    <source>
        <dbReference type="SAM" id="MobiDB-lite"/>
    </source>
</evidence>
<keyword evidence="3" id="KW-0238">DNA-binding</keyword>
<feature type="region of interest" description="Disordered" evidence="6">
    <location>
        <begin position="371"/>
        <end position="394"/>
    </location>
</feature>
<evidence type="ECO:0000313" key="8">
    <source>
        <dbReference type="EMBL" id="KAK2107484.1"/>
    </source>
</evidence>
<gene>
    <name evidence="8" type="primary">MESP2_1</name>
    <name evidence="8" type="ORF">P7K49_012649</name>
</gene>
<keyword evidence="9" id="KW-1185">Reference proteome</keyword>
<evidence type="ECO:0000256" key="2">
    <source>
        <dbReference type="ARBA" id="ARBA00023015"/>
    </source>
</evidence>